<dbReference type="PANTHER" id="PTHR30055:SF234">
    <property type="entry name" value="HTH-TYPE TRANSCRIPTIONAL REGULATOR BETI"/>
    <property type="match status" value="1"/>
</dbReference>
<accession>A0A255HCG2</accession>
<evidence type="ECO:0000256" key="3">
    <source>
        <dbReference type="ARBA" id="ARBA00023163"/>
    </source>
</evidence>
<reference evidence="6 7" key="1">
    <citation type="submission" date="2017-07" db="EMBL/GenBank/DDBJ databases">
        <title>Draft whole genome sequences of clinical Proprionibacteriaceae strains.</title>
        <authorList>
            <person name="Bernier A.-M."/>
            <person name="Bernard K."/>
            <person name="Domingo M.-C."/>
        </authorList>
    </citation>
    <scope>NUCLEOTIDE SEQUENCE [LARGE SCALE GENOMIC DNA]</scope>
    <source>
        <strain evidence="6 7">NML 130396</strain>
    </source>
</reference>
<dbReference type="GO" id="GO:0003700">
    <property type="term" value="F:DNA-binding transcription factor activity"/>
    <property type="evidence" value="ECO:0007669"/>
    <property type="project" value="TreeGrafter"/>
</dbReference>
<dbReference type="InterPro" id="IPR001647">
    <property type="entry name" value="HTH_TetR"/>
</dbReference>
<dbReference type="PROSITE" id="PS50977">
    <property type="entry name" value="HTH_TETR_2"/>
    <property type="match status" value="1"/>
</dbReference>
<keyword evidence="2 4" id="KW-0238">DNA-binding</keyword>
<dbReference type="EMBL" id="NMVQ01000001">
    <property type="protein sequence ID" value="OYO25102.1"/>
    <property type="molecule type" value="Genomic_DNA"/>
</dbReference>
<name>A0A255HCG2_9ACTN</name>
<gene>
    <name evidence="6" type="ORF">CGZ93_01180</name>
</gene>
<dbReference type="InterPro" id="IPR009057">
    <property type="entry name" value="Homeodomain-like_sf"/>
</dbReference>
<keyword evidence="7" id="KW-1185">Reference proteome</keyword>
<dbReference type="Pfam" id="PF00440">
    <property type="entry name" value="TetR_N"/>
    <property type="match status" value="1"/>
</dbReference>
<evidence type="ECO:0000256" key="1">
    <source>
        <dbReference type="ARBA" id="ARBA00023015"/>
    </source>
</evidence>
<dbReference type="Proteomes" id="UP000216311">
    <property type="component" value="Unassembled WGS sequence"/>
</dbReference>
<dbReference type="PANTHER" id="PTHR30055">
    <property type="entry name" value="HTH-TYPE TRANSCRIPTIONAL REGULATOR RUTR"/>
    <property type="match status" value="1"/>
</dbReference>
<evidence type="ECO:0000313" key="6">
    <source>
        <dbReference type="EMBL" id="OYO25102.1"/>
    </source>
</evidence>
<evidence type="ECO:0000256" key="4">
    <source>
        <dbReference type="PROSITE-ProRule" id="PRU00335"/>
    </source>
</evidence>
<dbReference type="SUPFAM" id="SSF46689">
    <property type="entry name" value="Homeodomain-like"/>
    <property type="match status" value="1"/>
</dbReference>
<dbReference type="GO" id="GO:0000976">
    <property type="term" value="F:transcription cis-regulatory region binding"/>
    <property type="evidence" value="ECO:0007669"/>
    <property type="project" value="TreeGrafter"/>
</dbReference>
<evidence type="ECO:0000256" key="2">
    <source>
        <dbReference type="ARBA" id="ARBA00023125"/>
    </source>
</evidence>
<feature type="domain" description="HTH tetR-type" evidence="5">
    <location>
        <begin position="4"/>
        <end position="63"/>
    </location>
</feature>
<dbReference type="InterPro" id="IPR050109">
    <property type="entry name" value="HTH-type_TetR-like_transc_reg"/>
</dbReference>
<dbReference type="Gene3D" id="1.10.357.10">
    <property type="entry name" value="Tetracycline Repressor, domain 2"/>
    <property type="match status" value="1"/>
</dbReference>
<protein>
    <submittedName>
        <fullName evidence="6">TetR family transcriptional regulator</fullName>
    </submittedName>
</protein>
<organism evidence="6 7">
    <name type="scientific">Enemella dayhoffiae</name>
    <dbReference type="NCBI Taxonomy" id="2016507"/>
    <lineage>
        <taxon>Bacteria</taxon>
        <taxon>Bacillati</taxon>
        <taxon>Actinomycetota</taxon>
        <taxon>Actinomycetes</taxon>
        <taxon>Propionibacteriales</taxon>
        <taxon>Propionibacteriaceae</taxon>
        <taxon>Enemella</taxon>
    </lineage>
</organism>
<comment type="caution">
    <text evidence="6">The sequence shown here is derived from an EMBL/GenBank/DDBJ whole genome shotgun (WGS) entry which is preliminary data.</text>
</comment>
<evidence type="ECO:0000313" key="7">
    <source>
        <dbReference type="Proteomes" id="UP000216311"/>
    </source>
</evidence>
<dbReference type="AlphaFoldDB" id="A0A255HCG2"/>
<keyword evidence="1" id="KW-0805">Transcription regulation</keyword>
<keyword evidence="3" id="KW-0804">Transcription</keyword>
<evidence type="ECO:0000259" key="5">
    <source>
        <dbReference type="PROSITE" id="PS50977"/>
    </source>
</evidence>
<dbReference type="PRINTS" id="PR00455">
    <property type="entry name" value="HTHTETR"/>
</dbReference>
<proteinExistence type="predicted"/>
<feature type="DNA-binding region" description="H-T-H motif" evidence="4">
    <location>
        <begin position="26"/>
        <end position="45"/>
    </location>
</feature>
<sequence length="193" mass="20655">MPPEERRRSLIAATLPLLRERGGQISTAEIARAAGVAEGTIFRVFESKDELLGECVAHAMDPAPLIADLAVIDCSAGLERRLVEVVRLWQARVLEISGLMAAMYATGAGPSLKHRPHSRAEHQAHSDRLVAAIAEVIEPDADQLTLSAAEAASLVRSMAFATSHPMISDHAVTDPELVVRILLHGMTSQGPSC</sequence>